<organism evidence="2 3">
    <name type="scientific">Araneus ventricosus</name>
    <name type="common">Orbweaver spider</name>
    <name type="synonym">Epeira ventricosa</name>
    <dbReference type="NCBI Taxonomy" id="182803"/>
    <lineage>
        <taxon>Eukaryota</taxon>
        <taxon>Metazoa</taxon>
        <taxon>Ecdysozoa</taxon>
        <taxon>Arthropoda</taxon>
        <taxon>Chelicerata</taxon>
        <taxon>Arachnida</taxon>
        <taxon>Araneae</taxon>
        <taxon>Araneomorphae</taxon>
        <taxon>Entelegynae</taxon>
        <taxon>Araneoidea</taxon>
        <taxon>Araneidae</taxon>
        <taxon>Araneus</taxon>
    </lineage>
</organism>
<evidence type="ECO:0000259" key="1">
    <source>
        <dbReference type="Pfam" id="PF03184"/>
    </source>
</evidence>
<dbReference type="Pfam" id="PF03184">
    <property type="entry name" value="DDE_1"/>
    <property type="match status" value="1"/>
</dbReference>
<proteinExistence type="predicted"/>
<accession>A0A4Y2CFQ1</accession>
<dbReference type="OrthoDB" id="5919228at2759"/>
<dbReference type="EMBL" id="BGPR01000187">
    <property type="protein sequence ID" value="GBM03130.1"/>
    <property type="molecule type" value="Genomic_DNA"/>
</dbReference>
<evidence type="ECO:0000313" key="2">
    <source>
        <dbReference type="EMBL" id="GBM03130.1"/>
    </source>
</evidence>
<reference evidence="2 3" key="1">
    <citation type="journal article" date="2019" name="Sci. Rep.">
        <title>Orb-weaving spider Araneus ventricosus genome elucidates the spidroin gene catalogue.</title>
        <authorList>
            <person name="Kono N."/>
            <person name="Nakamura H."/>
            <person name="Ohtoshi R."/>
            <person name="Moran D.A.P."/>
            <person name="Shinohara A."/>
            <person name="Yoshida Y."/>
            <person name="Fujiwara M."/>
            <person name="Mori M."/>
            <person name="Tomita M."/>
            <person name="Arakawa K."/>
        </authorList>
    </citation>
    <scope>NUCLEOTIDE SEQUENCE [LARGE SCALE GENOMIC DNA]</scope>
</reference>
<keyword evidence="3" id="KW-1185">Reference proteome</keyword>
<dbReference type="InterPro" id="IPR004875">
    <property type="entry name" value="DDE_SF_endonuclease_dom"/>
</dbReference>
<gene>
    <name evidence="2" type="ORF">AVEN_200821_1</name>
</gene>
<comment type="caution">
    <text evidence="2">The sequence shown here is derived from an EMBL/GenBank/DDBJ whole genome shotgun (WGS) entry which is preliminary data.</text>
</comment>
<name>A0A4Y2CFQ1_ARAVE</name>
<dbReference type="Proteomes" id="UP000499080">
    <property type="component" value="Unassembled WGS sequence"/>
</dbReference>
<dbReference type="GO" id="GO:0003676">
    <property type="term" value="F:nucleic acid binding"/>
    <property type="evidence" value="ECO:0007669"/>
    <property type="project" value="InterPro"/>
</dbReference>
<evidence type="ECO:0000313" key="3">
    <source>
        <dbReference type="Proteomes" id="UP000499080"/>
    </source>
</evidence>
<protein>
    <recommendedName>
        <fullName evidence="1">DDE-1 domain-containing protein</fullName>
    </recommendedName>
</protein>
<sequence>MLLLGVTEAIKRHYRKKLITHVLECEENLNEALKKINVKDVIYMITQAWQLVKAATIRKSFHKIIVQKRREDESQQTENPPTDGELFEIINGIEGCEEVLKEDIFQ</sequence>
<dbReference type="AlphaFoldDB" id="A0A4Y2CFQ1"/>
<feature type="domain" description="DDE-1" evidence="1">
    <location>
        <begin position="5"/>
        <end position="61"/>
    </location>
</feature>